<dbReference type="InterPro" id="IPR006652">
    <property type="entry name" value="Kelch_1"/>
</dbReference>
<name>A0A1A6GZT6_NEOLE</name>
<comment type="caution">
    <text evidence="3">The sequence shown here is derived from an EMBL/GenBank/DDBJ whole genome shotgun (WGS) entry which is preliminary data.</text>
</comment>
<evidence type="ECO:0000256" key="1">
    <source>
        <dbReference type="ARBA" id="ARBA00022441"/>
    </source>
</evidence>
<evidence type="ECO:0000313" key="4">
    <source>
        <dbReference type="Proteomes" id="UP000092124"/>
    </source>
</evidence>
<keyword evidence="1" id="KW-0880">Kelch repeat</keyword>
<dbReference type="AlphaFoldDB" id="A0A1A6GZT6"/>
<reference evidence="3 4" key="1">
    <citation type="submission" date="2016-06" db="EMBL/GenBank/DDBJ databases">
        <title>The Draft Genome Sequence and Annotation of the Desert Woodrat Neotoma lepida.</title>
        <authorList>
            <person name="Campbell M."/>
            <person name="Oakeson K.F."/>
            <person name="Yandell M."/>
            <person name="Halpert J.R."/>
            <person name="Dearing D."/>
        </authorList>
    </citation>
    <scope>NUCLEOTIDE SEQUENCE [LARGE SCALE GENOMIC DNA]</scope>
    <source>
        <strain evidence="3">417</strain>
        <tissue evidence="3">Liver</tissue>
    </source>
</reference>
<dbReference type="PANTHER" id="PTHR45632">
    <property type="entry name" value="LD33804P"/>
    <property type="match status" value="1"/>
</dbReference>
<keyword evidence="2" id="KW-0812">Transmembrane</keyword>
<evidence type="ECO:0000256" key="2">
    <source>
        <dbReference type="SAM" id="Phobius"/>
    </source>
</evidence>
<sequence>MPRYEFGICVLDQKVYVIGGIETSVRPGVTVRNHENSVECWDPDTNTWTSLERMNESRSTLGVVVLAGELYALGGYDGQSYLQSVEKYIPKIRQWQPVAPMTTTRSCFAAAVLDGMIYAIGGYGPAHMNRKSDKMTYELILPHVNTCSVERYDPSKDSWEMVASMADKRIHFGVGVMLGFIFVVGVGAAVIDNYLYVVGGHSGSSYLNTVQKYDPISDTWLDSAGMIYCRCNFGLTAL</sequence>
<dbReference type="InterPro" id="IPR015915">
    <property type="entry name" value="Kelch-typ_b-propeller"/>
</dbReference>
<accession>A0A1A6GZT6</accession>
<feature type="transmembrane region" description="Helical" evidence="2">
    <location>
        <begin position="170"/>
        <end position="191"/>
    </location>
</feature>
<dbReference type="EMBL" id="LZPO01055401">
    <property type="protein sequence ID" value="OBS71843.1"/>
    <property type="molecule type" value="Genomic_DNA"/>
</dbReference>
<dbReference type="OrthoDB" id="45365at2759"/>
<protein>
    <submittedName>
        <fullName evidence="3">Uncharacterized protein</fullName>
    </submittedName>
</protein>
<dbReference type="Proteomes" id="UP000092124">
    <property type="component" value="Unassembled WGS sequence"/>
</dbReference>
<gene>
    <name evidence="3" type="ORF">A6R68_13579</name>
</gene>
<proteinExistence type="predicted"/>
<dbReference type="Pfam" id="PF01344">
    <property type="entry name" value="Kelch_1"/>
    <property type="match status" value="4"/>
</dbReference>
<dbReference type="SMART" id="SM00612">
    <property type="entry name" value="Kelch"/>
    <property type="match status" value="4"/>
</dbReference>
<dbReference type="Gene3D" id="2.120.10.80">
    <property type="entry name" value="Kelch-type beta propeller"/>
    <property type="match status" value="2"/>
</dbReference>
<dbReference type="STRING" id="56216.A0A1A6GZT6"/>
<organism evidence="3 4">
    <name type="scientific">Neotoma lepida</name>
    <name type="common">Desert woodrat</name>
    <dbReference type="NCBI Taxonomy" id="56216"/>
    <lineage>
        <taxon>Eukaryota</taxon>
        <taxon>Metazoa</taxon>
        <taxon>Chordata</taxon>
        <taxon>Craniata</taxon>
        <taxon>Vertebrata</taxon>
        <taxon>Euteleostomi</taxon>
        <taxon>Mammalia</taxon>
        <taxon>Eutheria</taxon>
        <taxon>Euarchontoglires</taxon>
        <taxon>Glires</taxon>
        <taxon>Rodentia</taxon>
        <taxon>Myomorpha</taxon>
        <taxon>Muroidea</taxon>
        <taxon>Cricetidae</taxon>
        <taxon>Neotominae</taxon>
        <taxon>Neotoma</taxon>
    </lineage>
</organism>
<keyword evidence="4" id="KW-1185">Reference proteome</keyword>
<dbReference type="PANTHER" id="PTHR45632:SF26">
    <property type="entry name" value="BTB DOMAIN-CONTAINING PROTEIN"/>
    <property type="match status" value="1"/>
</dbReference>
<dbReference type="SUPFAM" id="SSF117281">
    <property type="entry name" value="Kelch motif"/>
    <property type="match status" value="1"/>
</dbReference>
<evidence type="ECO:0000313" key="3">
    <source>
        <dbReference type="EMBL" id="OBS71843.1"/>
    </source>
</evidence>
<keyword evidence="2" id="KW-1133">Transmembrane helix</keyword>
<keyword evidence="2" id="KW-0472">Membrane</keyword>